<dbReference type="Gene3D" id="1.20.1480.30">
    <property type="entry name" value="Designed four-helix bundle protein"/>
    <property type="match status" value="1"/>
</dbReference>
<reference evidence="1 2" key="1">
    <citation type="journal article" date="2016" name="Nat. Commun.">
        <title>Thousands of microbial genomes shed light on interconnected biogeochemical processes in an aquifer system.</title>
        <authorList>
            <person name="Anantharaman K."/>
            <person name="Brown C.T."/>
            <person name="Hug L.A."/>
            <person name="Sharon I."/>
            <person name="Castelle C.J."/>
            <person name="Probst A.J."/>
            <person name="Thomas B.C."/>
            <person name="Singh A."/>
            <person name="Wilkins M.J."/>
            <person name="Karaoz U."/>
            <person name="Brodie E.L."/>
            <person name="Williams K.H."/>
            <person name="Hubbard S.S."/>
            <person name="Banfield J.F."/>
        </authorList>
    </citation>
    <scope>NUCLEOTIDE SEQUENCE [LARGE SCALE GENOMIC DNA]</scope>
</reference>
<sequence>MAEDIKQILNEYKEETNRHFDVVAEDIKSKIETVSEQVAINTEQITSLQEDVKTVKDDLGKVKDDVEVIKFDIEIIKNDLKQKVSREEFVILEKRVGMLEAKSKK</sequence>
<dbReference type="AlphaFoldDB" id="A0A1G2EGY5"/>
<accession>A0A1G2EGY5</accession>
<evidence type="ECO:0000313" key="1">
    <source>
        <dbReference type="EMBL" id="OGZ24518.1"/>
    </source>
</evidence>
<gene>
    <name evidence="1" type="ORF">A2896_02050</name>
</gene>
<comment type="caution">
    <text evidence="1">The sequence shown here is derived from an EMBL/GenBank/DDBJ whole genome shotgun (WGS) entry which is preliminary data.</text>
</comment>
<evidence type="ECO:0008006" key="3">
    <source>
        <dbReference type="Google" id="ProtNLM"/>
    </source>
</evidence>
<proteinExistence type="predicted"/>
<evidence type="ECO:0000313" key="2">
    <source>
        <dbReference type="Proteomes" id="UP000178647"/>
    </source>
</evidence>
<name>A0A1G2EGY5_9BACT</name>
<organism evidence="1 2">
    <name type="scientific">Candidatus Nealsonbacteria bacterium RIFCSPLOWO2_01_FULL_43_32</name>
    <dbReference type="NCBI Taxonomy" id="1801672"/>
    <lineage>
        <taxon>Bacteria</taxon>
        <taxon>Candidatus Nealsoniibacteriota</taxon>
    </lineage>
</organism>
<dbReference type="EMBL" id="MHMH01000009">
    <property type="protein sequence ID" value="OGZ24518.1"/>
    <property type="molecule type" value="Genomic_DNA"/>
</dbReference>
<dbReference type="Proteomes" id="UP000178647">
    <property type="component" value="Unassembled WGS sequence"/>
</dbReference>
<protein>
    <recommendedName>
        <fullName evidence="3">t-SNARE coiled-coil homology domain-containing protein</fullName>
    </recommendedName>
</protein>